<dbReference type="PANTHER" id="PTHR13847:SF287">
    <property type="entry name" value="FAD-DEPENDENT OXIDOREDUCTASE DOMAIN-CONTAINING PROTEIN 1"/>
    <property type="match status" value="1"/>
</dbReference>
<dbReference type="Pfam" id="PF01266">
    <property type="entry name" value="DAO"/>
    <property type="match status" value="1"/>
</dbReference>
<dbReference type="Proteomes" id="UP001596447">
    <property type="component" value="Unassembled WGS sequence"/>
</dbReference>
<dbReference type="RefSeq" id="WP_279529986.1">
    <property type="nucleotide sequence ID" value="NZ_CP122312.1"/>
</dbReference>
<organism evidence="3 4">
    <name type="scientific">Halospeciosus flavus</name>
    <dbReference type="NCBI Taxonomy" id="3032283"/>
    <lineage>
        <taxon>Archaea</taxon>
        <taxon>Methanobacteriati</taxon>
        <taxon>Methanobacteriota</taxon>
        <taxon>Stenosarchaea group</taxon>
        <taxon>Halobacteria</taxon>
        <taxon>Halobacteriales</taxon>
        <taxon>Halobacteriaceae</taxon>
        <taxon>Halospeciosus</taxon>
    </lineage>
</organism>
<keyword evidence="1 3" id="KW-0560">Oxidoreductase</keyword>
<dbReference type="Gene3D" id="3.30.9.10">
    <property type="entry name" value="D-Amino Acid Oxidase, subunit A, domain 2"/>
    <property type="match status" value="1"/>
</dbReference>
<evidence type="ECO:0000313" key="3">
    <source>
        <dbReference type="EMBL" id="MFC7200067.1"/>
    </source>
</evidence>
<accession>A0ABD5Z4E0</accession>
<dbReference type="Gene3D" id="3.50.50.60">
    <property type="entry name" value="FAD/NAD(P)-binding domain"/>
    <property type="match status" value="1"/>
</dbReference>
<dbReference type="SUPFAM" id="SSF51905">
    <property type="entry name" value="FAD/NAD(P)-binding domain"/>
    <property type="match status" value="1"/>
</dbReference>
<evidence type="ECO:0000259" key="2">
    <source>
        <dbReference type="Pfam" id="PF01266"/>
    </source>
</evidence>
<dbReference type="GO" id="GO:0016491">
    <property type="term" value="F:oxidoreductase activity"/>
    <property type="evidence" value="ECO:0007669"/>
    <property type="project" value="UniProtKB-KW"/>
</dbReference>
<name>A0ABD5Z4E0_9EURY</name>
<dbReference type="EC" id="1.-.-.-" evidence="3"/>
<sequence length="381" mass="40686">MHAVVVGGGIVGLASAYELAGRGVDVTLCERGSLGGESTQRSAGGIRTQFSTPVNVDLTLRSLSVWDEFEERFGVDIGRRRNGYLFLARDDETADDFRENVAMQNERGGESYFLDPAEAAEHCPGLREEAFVAATYSPLDSFADPNLASQGYAQALPDRGVDVRTKTRVTDVLVEDGRVAGVETDSGTVEADYVVNAAGAWAGELAAMAGVDLPIVPRRRQAMVAAPESPVPEDVPLVVDLDSEVYFRPEREGAAIAGGHFGGADPAQDPDGYDGDADLDWAVDCLERLAGWTDYFGLDAGMKRGWAGLYAVTPDHHAILEETVPGFVVAAGSSGHGFQHAPATGKIVADLVVDGETDRVDIDPLRSDRFEGEVRDERNVV</sequence>
<proteinExistence type="predicted"/>
<keyword evidence="4" id="KW-1185">Reference proteome</keyword>
<comment type="caution">
    <text evidence="3">The sequence shown here is derived from an EMBL/GenBank/DDBJ whole genome shotgun (WGS) entry which is preliminary data.</text>
</comment>
<reference evidence="3 4" key="1">
    <citation type="journal article" date="2019" name="Int. J. Syst. Evol. Microbiol.">
        <title>The Global Catalogue of Microorganisms (GCM) 10K type strain sequencing project: providing services to taxonomists for standard genome sequencing and annotation.</title>
        <authorList>
            <consortium name="The Broad Institute Genomics Platform"/>
            <consortium name="The Broad Institute Genome Sequencing Center for Infectious Disease"/>
            <person name="Wu L."/>
            <person name="Ma J."/>
        </authorList>
    </citation>
    <scope>NUCLEOTIDE SEQUENCE [LARGE SCALE GENOMIC DNA]</scope>
    <source>
        <strain evidence="3 4">XZGYJ-43</strain>
    </source>
</reference>
<feature type="domain" description="FAD dependent oxidoreductase" evidence="2">
    <location>
        <begin position="3"/>
        <end position="351"/>
    </location>
</feature>
<evidence type="ECO:0000256" key="1">
    <source>
        <dbReference type="ARBA" id="ARBA00023002"/>
    </source>
</evidence>
<dbReference type="InterPro" id="IPR006076">
    <property type="entry name" value="FAD-dep_OxRdtase"/>
</dbReference>
<protein>
    <submittedName>
        <fullName evidence="3">NAD(P)/FAD-dependent oxidoreductase</fullName>
        <ecNumber evidence="3">1.-.-.-</ecNumber>
    </submittedName>
</protein>
<dbReference type="EMBL" id="JBHTAR010000011">
    <property type="protein sequence ID" value="MFC7200067.1"/>
    <property type="molecule type" value="Genomic_DNA"/>
</dbReference>
<dbReference type="InterPro" id="IPR036188">
    <property type="entry name" value="FAD/NAD-bd_sf"/>
</dbReference>
<dbReference type="AlphaFoldDB" id="A0ABD5Z4E0"/>
<gene>
    <name evidence="3" type="ORF">ACFQJ9_11715</name>
</gene>
<dbReference type="PANTHER" id="PTHR13847">
    <property type="entry name" value="SARCOSINE DEHYDROGENASE-RELATED"/>
    <property type="match status" value="1"/>
</dbReference>
<evidence type="ECO:0000313" key="4">
    <source>
        <dbReference type="Proteomes" id="UP001596447"/>
    </source>
</evidence>